<dbReference type="UniPathway" id="UPA00394">
    <property type="reaction ID" value="UER00652"/>
</dbReference>
<organism evidence="8 9">
    <name type="scientific">Paenibacillus sacheonensis</name>
    <dbReference type="NCBI Taxonomy" id="742054"/>
    <lineage>
        <taxon>Bacteria</taxon>
        <taxon>Bacillati</taxon>
        <taxon>Bacillota</taxon>
        <taxon>Bacilli</taxon>
        <taxon>Bacillales</taxon>
        <taxon>Paenibacillaceae</taxon>
        <taxon>Paenibacillus</taxon>
    </lineage>
</organism>
<comment type="caution">
    <text evidence="8">The sequence shown here is derived from an EMBL/GenBank/DDBJ whole genome shotgun (WGS) entry which is preliminary data.</text>
</comment>
<dbReference type="EMBL" id="JAAAMU010000002">
    <property type="protein sequence ID" value="NBC68141.1"/>
    <property type="molecule type" value="Genomic_DNA"/>
</dbReference>
<dbReference type="Gene3D" id="1.10.3330.10">
    <property type="entry name" value="Oxo-4-hydroxy-4-carboxy-5-ureidoimidazoline decarboxylase"/>
    <property type="match status" value="1"/>
</dbReference>
<evidence type="ECO:0000256" key="3">
    <source>
        <dbReference type="ARBA" id="ARBA00012257"/>
    </source>
</evidence>
<dbReference type="Pfam" id="PF09349">
    <property type="entry name" value="OHCU_decarbox"/>
    <property type="match status" value="1"/>
</dbReference>
<proteinExistence type="predicted"/>
<evidence type="ECO:0000313" key="9">
    <source>
        <dbReference type="Proteomes" id="UP000558113"/>
    </source>
</evidence>
<keyword evidence="5" id="KW-0210">Decarboxylase</keyword>
<dbReference type="InterPro" id="IPR036778">
    <property type="entry name" value="OHCU_decarboxylase_sf"/>
</dbReference>
<dbReference type="OrthoDB" id="9800909at2"/>
<dbReference type="NCBIfam" id="TIGR03164">
    <property type="entry name" value="UHCUDC"/>
    <property type="match status" value="1"/>
</dbReference>
<comment type="pathway">
    <text evidence="2">Purine metabolism; urate degradation; (S)-allantoin from urate: step 3/3.</text>
</comment>
<dbReference type="GO" id="GO:0051997">
    <property type="term" value="F:2-oxo-4-hydroxy-4-carboxy-5-ureidoimidazoline decarboxylase activity"/>
    <property type="evidence" value="ECO:0007669"/>
    <property type="project" value="UniProtKB-EC"/>
</dbReference>
<keyword evidence="4" id="KW-0659">Purine metabolism</keyword>
<dbReference type="SUPFAM" id="SSF158694">
    <property type="entry name" value="UraD-Like"/>
    <property type="match status" value="1"/>
</dbReference>
<evidence type="ECO:0000259" key="7">
    <source>
        <dbReference type="Pfam" id="PF09349"/>
    </source>
</evidence>
<evidence type="ECO:0000256" key="1">
    <source>
        <dbReference type="ARBA" id="ARBA00001163"/>
    </source>
</evidence>
<evidence type="ECO:0000256" key="6">
    <source>
        <dbReference type="ARBA" id="ARBA00023239"/>
    </source>
</evidence>
<gene>
    <name evidence="8" type="primary">uraD</name>
    <name evidence="8" type="ORF">GT003_03915</name>
</gene>
<dbReference type="GO" id="GO:0000255">
    <property type="term" value="P:allantoin metabolic process"/>
    <property type="evidence" value="ECO:0007669"/>
    <property type="project" value="InterPro"/>
</dbReference>
<dbReference type="GO" id="GO:0006144">
    <property type="term" value="P:purine nucleobase metabolic process"/>
    <property type="evidence" value="ECO:0007669"/>
    <property type="project" value="UniProtKB-KW"/>
</dbReference>
<dbReference type="PANTHER" id="PTHR43466:SF1">
    <property type="entry name" value="2-OXO-4-HYDROXY-4-CARBOXY-5-UREIDOIMIDAZOLINE DECARBOXYLASE-RELATED"/>
    <property type="match status" value="1"/>
</dbReference>
<reference evidence="8 9" key="1">
    <citation type="submission" date="2020-01" db="EMBL/GenBank/DDBJ databases">
        <title>Paenibacillus soybeanensis sp. nov. isolated from the nodules of soybean (Glycine max(L.) Merr).</title>
        <authorList>
            <person name="Wang H."/>
        </authorList>
    </citation>
    <scope>NUCLEOTIDE SEQUENCE [LARGE SCALE GENOMIC DNA]</scope>
    <source>
        <strain evidence="8 9">DSM 23054</strain>
    </source>
</reference>
<evidence type="ECO:0000313" key="8">
    <source>
        <dbReference type="EMBL" id="NBC68141.1"/>
    </source>
</evidence>
<dbReference type="PANTHER" id="PTHR43466">
    <property type="entry name" value="2-OXO-4-HYDROXY-4-CARBOXY-5-UREIDOIMIDAZOLINE DECARBOXYLASE-RELATED"/>
    <property type="match status" value="1"/>
</dbReference>
<dbReference type="EC" id="4.1.1.97" evidence="3"/>
<sequence>MNIQLWQLNTLGRELFVRQLGSVFEHSPWVAENAWKRRPFHSVSWLLESMMQAVKEAPEERILALLRAHPDLASRVSMTADSSLEQQSAGLDMLTPYEFERFAELNAAYTEKHGFPFIIAVRGKTKAEILDAMAERLNHTRLQERGQALLEVQRIAELRLRDRIEE</sequence>
<protein>
    <recommendedName>
        <fullName evidence="3">2-oxo-4-hydroxy-4-carboxy-5-ureidoimidazoline decarboxylase</fullName>
        <ecNumber evidence="3">4.1.1.97</ecNumber>
    </recommendedName>
</protein>
<evidence type="ECO:0000256" key="5">
    <source>
        <dbReference type="ARBA" id="ARBA00022793"/>
    </source>
</evidence>
<dbReference type="Proteomes" id="UP000558113">
    <property type="component" value="Unassembled WGS sequence"/>
</dbReference>
<feature type="domain" description="Oxo-4-hydroxy-4-carboxy-5-ureidoimidazoline decarboxylase" evidence="7">
    <location>
        <begin position="9"/>
        <end position="161"/>
    </location>
</feature>
<evidence type="ECO:0000256" key="4">
    <source>
        <dbReference type="ARBA" id="ARBA00022631"/>
    </source>
</evidence>
<name>A0A7X4YKM7_9BACL</name>
<evidence type="ECO:0000256" key="2">
    <source>
        <dbReference type="ARBA" id="ARBA00004754"/>
    </source>
</evidence>
<comment type="catalytic activity">
    <reaction evidence="1">
        <text>5-hydroxy-2-oxo-4-ureido-2,5-dihydro-1H-imidazole-5-carboxylate + H(+) = (S)-allantoin + CO2</text>
        <dbReference type="Rhea" id="RHEA:26301"/>
        <dbReference type="ChEBI" id="CHEBI:15378"/>
        <dbReference type="ChEBI" id="CHEBI:15678"/>
        <dbReference type="ChEBI" id="CHEBI:16526"/>
        <dbReference type="ChEBI" id="CHEBI:58639"/>
        <dbReference type="EC" id="4.1.1.97"/>
    </reaction>
</comment>
<keyword evidence="6 8" id="KW-0456">Lyase</keyword>
<dbReference type="GO" id="GO:0019628">
    <property type="term" value="P:urate catabolic process"/>
    <property type="evidence" value="ECO:0007669"/>
    <property type="project" value="UniProtKB-UniPathway"/>
</dbReference>
<keyword evidence="9" id="KW-1185">Reference proteome</keyword>
<dbReference type="RefSeq" id="WP_161694651.1">
    <property type="nucleotide sequence ID" value="NZ_JAAAMU010000002.1"/>
</dbReference>
<dbReference type="InterPro" id="IPR017580">
    <property type="entry name" value="OHCU_decarboxylase-1"/>
</dbReference>
<dbReference type="InterPro" id="IPR018020">
    <property type="entry name" value="OHCU_decarboxylase"/>
</dbReference>
<dbReference type="AlphaFoldDB" id="A0A7X4YKM7"/>
<accession>A0A7X4YKM7</accession>